<dbReference type="InterPro" id="IPR043519">
    <property type="entry name" value="NT_sf"/>
</dbReference>
<name>A0A5E6QFG2_PSEFL</name>
<dbReference type="Gene3D" id="3.30.460.10">
    <property type="entry name" value="Beta Polymerase, domain 2"/>
    <property type="match status" value="1"/>
</dbReference>
<dbReference type="RefSeq" id="WP_150774175.1">
    <property type="nucleotide sequence ID" value="NZ_CABVGZ010000006.1"/>
</dbReference>
<dbReference type="Proteomes" id="UP000326241">
    <property type="component" value="Unassembled WGS sequence"/>
</dbReference>
<dbReference type="CDD" id="cd05403">
    <property type="entry name" value="NT_KNTase_like"/>
    <property type="match status" value="1"/>
</dbReference>
<accession>A0A5E6QFG2</accession>
<organism evidence="2 3">
    <name type="scientific">Pseudomonas fluorescens</name>
    <dbReference type="NCBI Taxonomy" id="294"/>
    <lineage>
        <taxon>Bacteria</taxon>
        <taxon>Pseudomonadati</taxon>
        <taxon>Pseudomonadota</taxon>
        <taxon>Gammaproteobacteria</taxon>
        <taxon>Pseudomonadales</taxon>
        <taxon>Pseudomonadaceae</taxon>
        <taxon>Pseudomonas</taxon>
    </lineage>
</organism>
<gene>
    <name evidence="2" type="ORF">PS624_00898</name>
</gene>
<evidence type="ECO:0000259" key="1">
    <source>
        <dbReference type="Pfam" id="PF18765"/>
    </source>
</evidence>
<protein>
    <recommendedName>
        <fullName evidence="1">Polymerase beta nucleotidyltransferase domain-containing protein</fullName>
    </recommendedName>
</protein>
<evidence type="ECO:0000313" key="2">
    <source>
        <dbReference type="EMBL" id="VVM53290.1"/>
    </source>
</evidence>
<dbReference type="SUPFAM" id="SSF81301">
    <property type="entry name" value="Nucleotidyltransferase"/>
    <property type="match status" value="1"/>
</dbReference>
<feature type="domain" description="Polymerase beta nucleotidyltransferase" evidence="1">
    <location>
        <begin position="5"/>
        <end position="53"/>
    </location>
</feature>
<reference evidence="2 3" key="1">
    <citation type="submission" date="2019-09" db="EMBL/GenBank/DDBJ databases">
        <authorList>
            <person name="Chandra G."/>
            <person name="Truman W A."/>
        </authorList>
    </citation>
    <scope>NUCLEOTIDE SEQUENCE [LARGE SCALE GENOMIC DNA]</scope>
    <source>
        <strain evidence="2">PS624</strain>
    </source>
</reference>
<proteinExistence type="predicted"/>
<dbReference type="Pfam" id="PF18765">
    <property type="entry name" value="Polbeta"/>
    <property type="match status" value="1"/>
</dbReference>
<dbReference type="EMBL" id="CABVGZ010000006">
    <property type="protein sequence ID" value="VVM53290.1"/>
    <property type="molecule type" value="Genomic_DNA"/>
</dbReference>
<dbReference type="InterPro" id="IPR041633">
    <property type="entry name" value="Polbeta"/>
</dbReference>
<dbReference type="AlphaFoldDB" id="A0A5E6QFG2"/>
<evidence type="ECO:0000313" key="3">
    <source>
        <dbReference type="Proteomes" id="UP000326241"/>
    </source>
</evidence>
<sequence length="230" mass="25651">MNNFKAYLFGSVARGDQDCMSDTDVLLVYDKVLDSRLQVDAREQVSSAMSMHCTFAEYSCDHLERMFKEGHLFAWHLYLEARPIPGWENRQDYLHTFPSPAPYVGGLVDAINFSVLLKSAEQSIILGSKSTVYEAGIAYVALRNVGMSLSPSVLGLPCFSRFAPFDVSAQLQLAPPCSKNFYQTLIKARHASQRGLPAPPIAIEKLVKGIQSAYTWTQNIIEVARENSFC</sequence>